<reference evidence="1" key="1">
    <citation type="journal article" date="2022" name="Int. J. Mol. Sci.">
        <title>Draft Genome of Tanacetum Coccineum: Genomic Comparison of Closely Related Tanacetum-Family Plants.</title>
        <authorList>
            <person name="Yamashiro T."/>
            <person name="Shiraishi A."/>
            <person name="Nakayama K."/>
            <person name="Satake H."/>
        </authorList>
    </citation>
    <scope>NUCLEOTIDE SEQUENCE</scope>
</reference>
<evidence type="ECO:0000313" key="2">
    <source>
        <dbReference type="Proteomes" id="UP001151760"/>
    </source>
</evidence>
<dbReference type="EMBL" id="BQNB010021132">
    <property type="protein sequence ID" value="GJU03227.1"/>
    <property type="molecule type" value="Genomic_DNA"/>
</dbReference>
<sequence length="205" mass="23343">MRHASSSSSFLCSPKGGTENEHHLLQFHLAELILPQMLDRWIWSLDALVAYQLNLSLRGVEISSILCLICNASIESTSHLLFSCPVAHQMRSSATRWWELDEPDFRSYDEWLLWFKNIRIKAMLPVIERFDSVGAFSMLSDKIGSAMTFCSSLFNQLALISSSCNKDDRYAVSNGGGYAILISGDEYAELTENWIRRIRWKVVTP</sequence>
<evidence type="ECO:0008006" key="3">
    <source>
        <dbReference type="Google" id="ProtNLM"/>
    </source>
</evidence>
<reference evidence="1" key="2">
    <citation type="submission" date="2022-01" db="EMBL/GenBank/DDBJ databases">
        <authorList>
            <person name="Yamashiro T."/>
            <person name="Shiraishi A."/>
            <person name="Satake H."/>
            <person name="Nakayama K."/>
        </authorList>
    </citation>
    <scope>NUCLEOTIDE SEQUENCE</scope>
</reference>
<dbReference type="Proteomes" id="UP001151760">
    <property type="component" value="Unassembled WGS sequence"/>
</dbReference>
<protein>
    <recommendedName>
        <fullName evidence="3">Reverse transcriptase zinc-binding domain-containing protein</fullName>
    </recommendedName>
</protein>
<proteinExistence type="predicted"/>
<gene>
    <name evidence="1" type="ORF">Tco_1113565</name>
</gene>
<keyword evidence="2" id="KW-1185">Reference proteome</keyword>
<name>A0ABQ5IUV9_9ASTR</name>
<organism evidence="1 2">
    <name type="scientific">Tanacetum coccineum</name>
    <dbReference type="NCBI Taxonomy" id="301880"/>
    <lineage>
        <taxon>Eukaryota</taxon>
        <taxon>Viridiplantae</taxon>
        <taxon>Streptophyta</taxon>
        <taxon>Embryophyta</taxon>
        <taxon>Tracheophyta</taxon>
        <taxon>Spermatophyta</taxon>
        <taxon>Magnoliopsida</taxon>
        <taxon>eudicotyledons</taxon>
        <taxon>Gunneridae</taxon>
        <taxon>Pentapetalae</taxon>
        <taxon>asterids</taxon>
        <taxon>campanulids</taxon>
        <taxon>Asterales</taxon>
        <taxon>Asteraceae</taxon>
        <taxon>Asteroideae</taxon>
        <taxon>Anthemideae</taxon>
        <taxon>Anthemidinae</taxon>
        <taxon>Tanacetum</taxon>
    </lineage>
</organism>
<accession>A0ABQ5IUV9</accession>
<comment type="caution">
    <text evidence="1">The sequence shown here is derived from an EMBL/GenBank/DDBJ whole genome shotgun (WGS) entry which is preliminary data.</text>
</comment>
<evidence type="ECO:0000313" key="1">
    <source>
        <dbReference type="EMBL" id="GJU03227.1"/>
    </source>
</evidence>